<proteinExistence type="predicted"/>
<evidence type="ECO:0000256" key="2">
    <source>
        <dbReference type="SAM" id="SignalP"/>
    </source>
</evidence>
<dbReference type="EMBL" id="AMZH03004226">
    <property type="protein sequence ID" value="RRT69800.1"/>
    <property type="molecule type" value="Genomic_DNA"/>
</dbReference>
<evidence type="ECO:0000313" key="4">
    <source>
        <dbReference type="Proteomes" id="UP000287651"/>
    </source>
</evidence>
<protein>
    <submittedName>
        <fullName evidence="3">Uncharacterized protein</fullName>
    </submittedName>
</protein>
<feature type="signal peptide" evidence="2">
    <location>
        <begin position="1"/>
        <end position="19"/>
    </location>
</feature>
<dbReference type="AlphaFoldDB" id="A0A427A0N4"/>
<dbReference type="Proteomes" id="UP000287651">
    <property type="component" value="Unassembled WGS sequence"/>
</dbReference>
<feature type="region of interest" description="Disordered" evidence="1">
    <location>
        <begin position="54"/>
        <end position="105"/>
    </location>
</feature>
<sequence>MAFAAYSFIVLLLCVSILADGAWLAHGSSREDAAASKLSTESGVLARKLLHISRGNDAAGNSNGKKKKKKKKKKKRAPSASSSYTDAQMSKRRVRRGSDPIHNRS</sequence>
<evidence type="ECO:0000256" key="1">
    <source>
        <dbReference type="SAM" id="MobiDB-lite"/>
    </source>
</evidence>
<evidence type="ECO:0000313" key="3">
    <source>
        <dbReference type="EMBL" id="RRT69800.1"/>
    </source>
</evidence>
<feature type="compositionally biased region" description="Basic residues" evidence="1">
    <location>
        <begin position="64"/>
        <end position="77"/>
    </location>
</feature>
<organism evidence="3 4">
    <name type="scientific">Ensete ventricosum</name>
    <name type="common">Abyssinian banana</name>
    <name type="synonym">Musa ensete</name>
    <dbReference type="NCBI Taxonomy" id="4639"/>
    <lineage>
        <taxon>Eukaryota</taxon>
        <taxon>Viridiplantae</taxon>
        <taxon>Streptophyta</taxon>
        <taxon>Embryophyta</taxon>
        <taxon>Tracheophyta</taxon>
        <taxon>Spermatophyta</taxon>
        <taxon>Magnoliopsida</taxon>
        <taxon>Liliopsida</taxon>
        <taxon>Zingiberales</taxon>
        <taxon>Musaceae</taxon>
        <taxon>Ensete</taxon>
    </lineage>
</organism>
<gene>
    <name evidence="3" type="ORF">B296_00033921</name>
</gene>
<dbReference type="PANTHER" id="PTHR36726">
    <property type="entry name" value="CLAVATA3/ESR (CLE)-RELATED PROTEIN 45"/>
    <property type="match status" value="1"/>
</dbReference>
<dbReference type="PANTHER" id="PTHR36726:SF4">
    <property type="entry name" value="CLAVATA3_ESR (CLE)-RELATED PROTEIN 45"/>
    <property type="match status" value="1"/>
</dbReference>
<reference evidence="3 4" key="1">
    <citation type="journal article" date="2014" name="Agronomy (Basel)">
        <title>A Draft Genome Sequence for Ensete ventricosum, the Drought-Tolerant Tree Against Hunger.</title>
        <authorList>
            <person name="Harrison J."/>
            <person name="Moore K.A."/>
            <person name="Paszkiewicz K."/>
            <person name="Jones T."/>
            <person name="Grant M."/>
            <person name="Ambacheew D."/>
            <person name="Muzemil S."/>
            <person name="Studholme D.J."/>
        </authorList>
    </citation>
    <scope>NUCLEOTIDE SEQUENCE [LARGE SCALE GENOMIC DNA]</scope>
</reference>
<feature type="chain" id="PRO_5019356079" evidence="2">
    <location>
        <begin position="20"/>
        <end position="105"/>
    </location>
</feature>
<feature type="compositionally biased region" description="Basic and acidic residues" evidence="1">
    <location>
        <begin position="96"/>
        <end position="105"/>
    </location>
</feature>
<dbReference type="InterPro" id="IPR038821">
    <property type="entry name" value="CLE45-like"/>
</dbReference>
<accession>A0A427A0N4</accession>
<name>A0A427A0N4_ENSVE</name>
<feature type="compositionally biased region" description="Polar residues" evidence="1">
    <location>
        <begin position="79"/>
        <end position="88"/>
    </location>
</feature>
<keyword evidence="2" id="KW-0732">Signal</keyword>
<comment type="caution">
    <text evidence="3">The sequence shown here is derived from an EMBL/GenBank/DDBJ whole genome shotgun (WGS) entry which is preliminary data.</text>
</comment>